<evidence type="ECO:0000313" key="3">
    <source>
        <dbReference type="Proteomes" id="UP000579647"/>
    </source>
</evidence>
<keyword evidence="1" id="KW-0812">Transmembrane</keyword>
<dbReference type="RefSeq" id="WP_184361679.1">
    <property type="nucleotide sequence ID" value="NZ_BAAAKM010000136.1"/>
</dbReference>
<keyword evidence="1" id="KW-0472">Membrane</keyword>
<sequence length="629" mass="67106">MGGRPGGVFGWAGIFVMAWGVYLIGAGFRDVPSNRMPEELGGALLLVLILALVAGGYVLLRSTVNPVHDPGRLPSRGQTLARIAGALAGVALVVWAFPEQHLVPAVDNERVPLYPDTFVELWVGVCSIALGLALLVGASEGLPVRQWKRALAGLGSGVLVVALIAVLTPVLNTALTVEHSTAAAGSEPPPVPAEVSQVGWSWQPEHTVIGVGRGALGPVIQYRDGFVALDGATGEELWSYRRPYARRVETGFFAGHEDRAYFHHQESVETETGTLLILNTATGEVVRETSMPEPGEDGLGGKGHLTPGARVARDSKDGQPFVVARTIDSDEPLWEVPFADDGPGRWCLGPRDRELQGHGDRLLLTHVCLDEDHLPEGDADERHHVLSGLEVPDDAVRTLTVLDTTTGEELWRHEDVPERVYGFDGAEVHPARTEGARPVAAIEGGLFDLETGDPVDALPGEPDDPGWGADDLIAADSEGAVVLRRYRSSETHLLLSTDSGGSIVRTVEISNQVQRAFWTSDISEVWERDHAHALADALLSTQTWRLDADGEENSEGMRALMAAPLGAGEPVTEGDLEWIGFDGERLSAEAGQLSGTAVHRLLAVPGAVVSYIEGPEESEVPAPVHGLVP</sequence>
<feature type="transmembrane region" description="Helical" evidence="1">
    <location>
        <begin position="80"/>
        <end position="98"/>
    </location>
</feature>
<comment type="caution">
    <text evidence="2">The sequence shown here is derived from an EMBL/GenBank/DDBJ whole genome shotgun (WGS) entry which is preliminary data.</text>
</comment>
<gene>
    <name evidence="2" type="ORF">HNR07_000624</name>
</gene>
<organism evidence="2 3">
    <name type="scientific">Nocardiopsis metallicus</name>
    <dbReference type="NCBI Taxonomy" id="179819"/>
    <lineage>
        <taxon>Bacteria</taxon>
        <taxon>Bacillati</taxon>
        <taxon>Actinomycetota</taxon>
        <taxon>Actinomycetes</taxon>
        <taxon>Streptosporangiales</taxon>
        <taxon>Nocardiopsidaceae</taxon>
        <taxon>Nocardiopsis</taxon>
    </lineage>
</organism>
<dbReference type="Proteomes" id="UP000579647">
    <property type="component" value="Unassembled WGS sequence"/>
</dbReference>
<protein>
    <recommendedName>
        <fullName evidence="4">Pyrrolo-quinoline quinone</fullName>
    </recommendedName>
</protein>
<feature type="transmembrane region" description="Helical" evidence="1">
    <location>
        <begin position="40"/>
        <end position="60"/>
    </location>
</feature>
<dbReference type="EMBL" id="JACHDO010000001">
    <property type="protein sequence ID" value="MBB5489487.1"/>
    <property type="molecule type" value="Genomic_DNA"/>
</dbReference>
<feature type="transmembrane region" description="Helical" evidence="1">
    <location>
        <begin position="118"/>
        <end position="138"/>
    </location>
</feature>
<dbReference type="InterPro" id="IPR015943">
    <property type="entry name" value="WD40/YVTN_repeat-like_dom_sf"/>
</dbReference>
<name>A0A840WCL7_9ACTN</name>
<keyword evidence="1" id="KW-1133">Transmembrane helix</keyword>
<keyword evidence="3" id="KW-1185">Reference proteome</keyword>
<evidence type="ECO:0000256" key="1">
    <source>
        <dbReference type="SAM" id="Phobius"/>
    </source>
</evidence>
<evidence type="ECO:0008006" key="4">
    <source>
        <dbReference type="Google" id="ProtNLM"/>
    </source>
</evidence>
<dbReference type="SUPFAM" id="SSF50998">
    <property type="entry name" value="Quinoprotein alcohol dehydrogenase-like"/>
    <property type="match status" value="1"/>
</dbReference>
<feature type="transmembrane region" description="Helical" evidence="1">
    <location>
        <begin position="150"/>
        <end position="171"/>
    </location>
</feature>
<dbReference type="InterPro" id="IPR011047">
    <property type="entry name" value="Quinoprotein_ADH-like_sf"/>
</dbReference>
<dbReference type="Gene3D" id="2.130.10.10">
    <property type="entry name" value="YVTN repeat-like/Quinoprotein amine dehydrogenase"/>
    <property type="match status" value="1"/>
</dbReference>
<proteinExistence type="predicted"/>
<feature type="transmembrane region" description="Helical" evidence="1">
    <location>
        <begin position="7"/>
        <end position="28"/>
    </location>
</feature>
<reference evidence="2 3" key="1">
    <citation type="submission" date="2020-08" db="EMBL/GenBank/DDBJ databases">
        <title>Sequencing the genomes of 1000 actinobacteria strains.</title>
        <authorList>
            <person name="Klenk H.-P."/>
        </authorList>
    </citation>
    <scope>NUCLEOTIDE SEQUENCE [LARGE SCALE GENOMIC DNA]</scope>
    <source>
        <strain evidence="2 3">DSM 44598</strain>
    </source>
</reference>
<evidence type="ECO:0000313" key="2">
    <source>
        <dbReference type="EMBL" id="MBB5489487.1"/>
    </source>
</evidence>
<accession>A0A840WCL7</accession>
<dbReference type="AlphaFoldDB" id="A0A840WCL7"/>